<dbReference type="Proteomes" id="UP001447857">
    <property type="component" value="Chromosome"/>
</dbReference>
<protein>
    <recommendedName>
        <fullName evidence="3">Lipoprotein</fullName>
    </recommendedName>
</protein>
<dbReference type="PROSITE" id="PS51257">
    <property type="entry name" value="PROKAR_LIPOPROTEIN"/>
    <property type="match status" value="1"/>
</dbReference>
<accession>A0ABZ2QDM9</accession>
<name>A0ABZ2QDM9_9FLAO</name>
<reference evidence="1 2" key="1">
    <citation type="submission" date="2024-02" db="EMBL/GenBank/DDBJ databases">
        <title>complete genome of Flavobacterium ginsenosidimutans Str. YTB16.</title>
        <authorList>
            <person name="Wang Q."/>
        </authorList>
    </citation>
    <scope>NUCLEOTIDE SEQUENCE [LARGE SCALE GENOMIC DNA]</scope>
    <source>
        <strain evidence="1 2">YTB16</strain>
    </source>
</reference>
<keyword evidence="2" id="KW-1185">Reference proteome</keyword>
<evidence type="ECO:0000313" key="1">
    <source>
        <dbReference type="EMBL" id="WXK51058.1"/>
    </source>
</evidence>
<evidence type="ECO:0000313" key="2">
    <source>
        <dbReference type="Proteomes" id="UP001447857"/>
    </source>
</evidence>
<dbReference type="RefSeq" id="WP_338841173.1">
    <property type="nucleotide sequence ID" value="NZ_CP147988.1"/>
</dbReference>
<sequence length="208" mass="23967">MKQLEKIIILSIFSLFFGCNKSSNSESIILEQITRTEEQEEGFKDVFFKIVSEERRKESLVYVAKGLSGSKVVGLKFEIKSDLPRGIDSHGNLDAKNGFIYNAIKISSIGKESDEFLKSISRLYKFPTGKKFTSMTLSPTAFSLNKTVFKAENLGYYKFKLFFRDGENDKEEDYCELYFNVNTKEKTIELLEKDHDYRESVLKAFSDL</sequence>
<dbReference type="EMBL" id="CP147988">
    <property type="protein sequence ID" value="WXK51058.1"/>
    <property type="molecule type" value="Genomic_DNA"/>
</dbReference>
<proteinExistence type="predicted"/>
<gene>
    <name evidence="1" type="ORF">V6624_05370</name>
</gene>
<organism evidence="1 2">
    <name type="scientific">Flavobacterium ginsenosidimutans</name>
    <dbReference type="NCBI Taxonomy" id="687844"/>
    <lineage>
        <taxon>Bacteria</taxon>
        <taxon>Pseudomonadati</taxon>
        <taxon>Bacteroidota</taxon>
        <taxon>Flavobacteriia</taxon>
        <taxon>Flavobacteriales</taxon>
        <taxon>Flavobacteriaceae</taxon>
        <taxon>Flavobacterium</taxon>
    </lineage>
</organism>
<evidence type="ECO:0008006" key="3">
    <source>
        <dbReference type="Google" id="ProtNLM"/>
    </source>
</evidence>